<dbReference type="AlphaFoldDB" id="A0A2S7IW14"/>
<accession>A0A2S7IW14</accession>
<evidence type="ECO:0000313" key="1">
    <source>
        <dbReference type="EMBL" id="PQA72202.1"/>
    </source>
</evidence>
<comment type="caution">
    <text evidence="1">The sequence shown here is derived from an EMBL/GenBank/DDBJ whole genome shotgun (WGS) entry which is preliminary data.</text>
</comment>
<dbReference type="OrthoDB" id="8100833at2"/>
<organism evidence="1 2">
    <name type="scientific">Brucella oryzae</name>
    <dbReference type="NCBI Taxonomy" id="335286"/>
    <lineage>
        <taxon>Bacteria</taxon>
        <taxon>Pseudomonadati</taxon>
        <taxon>Pseudomonadota</taxon>
        <taxon>Alphaproteobacteria</taxon>
        <taxon>Hyphomicrobiales</taxon>
        <taxon>Brucellaceae</taxon>
        <taxon>Brucella/Ochrobactrum group</taxon>
        <taxon>Brucella</taxon>
    </lineage>
</organism>
<gene>
    <name evidence="1" type="ORF">C3731_17535</name>
</gene>
<name>A0A2S7IW14_9HYPH</name>
<reference evidence="1 2" key="1">
    <citation type="submission" date="2018-02" db="EMBL/GenBank/DDBJ databases">
        <title>Draft genome sequence of Ochrobactrum oryzae found in Brazil.</title>
        <authorList>
            <person name="Cerdeira L."/>
            <person name="Andrade F."/>
            <person name="Zacariotto T."/>
            <person name="Barbosa B."/>
            <person name="Santos S."/>
            <person name="Cassetari V."/>
            <person name="Lincopan N."/>
        </authorList>
    </citation>
    <scope>NUCLEOTIDE SEQUENCE [LARGE SCALE GENOMIC DNA]</scope>
    <source>
        <strain evidence="1 2">OA447</strain>
    </source>
</reference>
<keyword evidence="2" id="KW-1185">Reference proteome</keyword>
<sequence>MNESTAFAEGTPKGFIGKFRLVWRTQHFTVANEDGQPRYFPTAEKAECEAWRAKHKIEQSVMVRDGEKLSVARSEAEKVFGAIFRKGRKIEVERKERAA</sequence>
<dbReference type="Proteomes" id="UP000238493">
    <property type="component" value="Unassembled WGS sequence"/>
</dbReference>
<evidence type="ECO:0000313" key="2">
    <source>
        <dbReference type="Proteomes" id="UP000238493"/>
    </source>
</evidence>
<protein>
    <submittedName>
        <fullName evidence="1">Uncharacterized protein</fullName>
    </submittedName>
</protein>
<dbReference type="RefSeq" id="WP_104756908.1">
    <property type="nucleotide sequence ID" value="NZ_PTRC01000033.1"/>
</dbReference>
<proteinExistence type="predicted"/>
<dbReference type="EMBL" id="PTRC01000033">
    <property type="protein sequence ID" value="PQA72202.1"/>
    <property type="molecule type" value="Genomic_DNA"/>
</dbReference>